<reference evidence="3 4" key="1">
    <citation type="submission" date="2020-12" db="EMBL/GenBank/DDBJ databases">
        <title>Pseudomonas schmalbachii sp. nov. isolated from millipede gut.</title>
        <authorList>
            <person name="Shelomi M."/>
        </authorList>
    </citation>
    <scope>NUCLEOTIDE SEQUENCE [LARGE SCALE GENOMIC DNA]</scope>
    <source>
        <strain evidence="3 4">Milli4</strain>
    </source>
</reference>
<dbReference type="Pfam" id="PF05658">
    <property type="entry name" value="YadA_head"/>
    <property type="match status" value="9"/>
</dbReference>
<gene>
    <name evidence="3" type="ORF">JFY56_24105</name>
</gene>
<feature type="non-terminal residue" evidence="3">
    <location>
        <position position="1"/>
    </location>
</feature>
<dbReference type="Proteomes" id="UP000669060">
    <property type="component" value="Unassembled WGS sequence"/>
</dbReference>
<feature type="non-terminal residue" evidence="3">
    <location>
        <position position="1384"/>
    </location>
</feature>
<feature type="domain" description="Trimeric autotransporter adhesin YadA-like head" evidence="1">
    <location>
        <begin position="846"/>
        <end position="869"/>
    </location>
</feature>
<feature type="domain" description="Trimeric autotransporter adhesin YadA-like stalk" evidence="2">
    <location>
        <begin position="1368"/>
        <end position="1384"/>
    </location>
</feature>
<protein>
    <recommendedName>
        <fullName evidence="5">Adhesin</fullName>
    </recommendedName>
</protein>
<feature type="domain" description="Trimeric autotransporter adhesin YadA-like stalk" evidence="2">
    <location>
        <begin position="939"/>
        <end position="977"/>
    </location>
</feature>
<feature type="domain" description="Trimeric autotransporter adhesin YadA-like stalk" evidence="2">
    <location>
        <begin position="540"/>
        <end position="580"/>
    </location>
</feature>
<feature type="domain" description="Trimeric autotransporter adhesin YadA-like head" evidence="1">
    <location>
        <begin position="997"/>
        <end position="1023"/>
    </location>
</feature>
<feature type="domain" description="Trimeric autotransporter adhesin YadA-like head" evidence="1">
    <location>
        <begin position="874"/>
        <end position="899"/>
    </location>
</feature>
<feature type="domain" description="Trimeric autotransporter adhesin YadA-like head" evidence="1">
    <location>
        <begin position="1213"/>
        <end position="1239"/>
    </location>
</feature>
<feature type="domain" description="Trimeric autotransporter adhesin YadA-like stalk" evidence="2">
    <location>
        <begin position="1135"/>
        <end position="1178"/>
    </location>
</feature>
<name>A0ABS3TXA6_9PSED</name>
<comment type="caution">
    <text evidence="3">The sequence shown here is derived from an EMBL/GenBank/DDBJ whole genome shotgun (WGS) entry which is preliminary data.</text>
</comment>
<feature type="domain" description="Trimeric autotransporter adhesin YadA-like stalk" evidence="2">
    <location>
        <begin position="27"/>
        <end position="67"/>
    </location>
</feature>
<feature type="domain" description="Trimeric autotransporter adhesin YadA-like head" evidence="1">
    <location>
        <begin position="815"/>
        <end position="841"/>
    </location>
</feature>
<feature type="domain" description="Trimeric autotransporter adhesin YadA-like stalk" evidence="2">
    <location>
        <begin position="165"/>
        <end position="203"/>
    </location>
</feature>
<feature type="domain" description="Trimeric autotransporter adhesin YadA-like stalk" evidence="2">
    <location>
        <begin position="241"/>
        <end position="276"/>
    </location>
</feature>
<feature type="domain" description="Trimeric autotransporter adhesin YadA-like stalk" evidence="2">
    <location>
        <begin position="757"/>
        <end position="795"/>
    </location>
</feature>
<feature type="domain" description="Trimeric autotransporter adhesin YadA-like head" evidence="1">
    <location>
        <begin position="677"/>
        <end position="703"/>
    </location>
</feature>
<dbReference type="Pfam" id="PF05662">
    <property type="entry name" value="YadA_stalk"/>
    <property type="match status" value="11"/>
</dbReference>
<evidence type="ECO:0000313" key="3">
    <source>
        <dbReference type="EMBL" id="MBO3278315.1"/>
    </source>
</evidence>
<dbReference type="EMBL" id="JAELYA010000014">
    <property type="protein sequence ID" value="MBO3278315.1"/>
    <property type="molecule type" value="Genomic_DNA"/>
</dbReference>
<dbReference type="InterPro" id="IPR011049">
    <property type="entry name" value="Serralysin-like_metalloprot_C"/>
</dbReference>
<accession>A0ABS3TXA6</accession>
<dbReference type="InterPro" id="IPR008635">
    <property type="entry name" value="Coiled_stalk_dom"/>
</dbReference>
<organism evidence="3 4">
    <name type="scientific">Pseudomonas schmalbachii</name>
    <dbReference type="NCBI Taxonomy" id="2816993"/>
    <lineage>
        <taxon>Bacteria</taxon>
        <taxon>Pseudomonadati</taxon>
        <taxon>Pseudomonadota</taxon>
        <taxon>Gammaproteobacteria</taxon>
        <taxon>Pseudomonadales</taxon>
        <taxon>Pseudomonadaceae</taxon>
        <taxon>Pseudomonas</taxon>
    </lineage>
</organism>
<evidence type="ECO:0008006" key="5">
    <source>
        <dbReference type="Google" id="ProtNLM"/>
    </source>
</evidence>
<feature type="domain" description="Trimeric autotransporter adhesin YadA-like stalk" evidence="2">
    <location>
        <begin position="382"/>
        <end position="419"/>
    </location>
</feature>
<keyword evidence="4" id="KW-1185">Reference proteome</keyword>
<evidence type="ECO:0000259" key="2">
    <source>
        <dbReference type="Pfam" id="PF05662"/>
    </source>
</evidence>
<dbReference type="Gene3D" id="1.20.5.170">
    <property type="match status" value="4"/>
</dbReference>
<sequence>ADTTYNFAGAAPTGTVSVGKAGAERTLTNVAAGRLSATSTDAVNGSQLYATNQEVNNLDTRIDDIDNGAGIKYFHAKSTLADSSATGTDSIAVGPTAKSTATNSIAIGKGATASTANSVALGDGATTAAAVGTASAKIADTTYNFAGAAPTGTVSVGKAGAERTLTNVAAGRLSATSTDAINGSQLFATNSAIDTLSDDVGTLDQNAVKYDLNGDGTVNYNSVTMGGDTYDSTTKLGGTTITNVARGVDDSDAVNMSQLNETNEIINNFAGDTTNNYTDDHGVGIRYVRTNEAGLVQSDSSAEGQGSTAVGYNATSIGESSLALGREAQANNANDVALGAGSVTDAAVGTSGATIAGTDYDFAGTAPTSTVSVGSVGNERTITNVAAGRLSATSTDAVNGSQLFATNQGVEQNASDITELGDIINNFTGDTTNNYTDVHGVGIRYARTNEAGLAQSDSSAEGQGSTAVGYNATSIGESSLALGREAQANNANDVALGAGSVTDAAVGTSGATIAGTDYDFAGTAPTSTVSVGSVGNERTITNVAAGRLSADSTDAINGSQLFATNSAIDTLNDDVGTLDQNAVKYDLNGDGTVNYNSVTMGGDTYDSTTKLGGTTITNVARGVDDSDAVNMSQLNETNEIINNFAGDTTNNYTDVHGVGIRYVRTNEAGLAQSDSSAEGQGSTAVGYNATSIGESSLALGREAQANNANDVALGAGSVTDAAVGTAGVTIAGTDHDFAGTAPTSTVSVGAVGAERTVTNVAAGRLSATSTDAVNGSQLYATNQEVNKIDTRIDDIDNGAGIKYFHANSTLADSSATGTNSIAVGPEAVSSSINSIAVGHGATASDINSTALGAASNAAAVNSVAIGSGATTSTTGVNAIAIGMGANASVANSVALGNDATTAAAVATAGGTIAGTSYDYAGGAPSGTVSVGSDTVKRTITNVAAGRLSATSTDAVNGSQLYATNQEVNKIDTRIDDIDNGAGIKYFHANSVLADSSAIGANSIAVGPEAVSAATNAIAMGKGAQSNGLNSISIGTGNVVNGNNSGAIGDPSTVNGSRSYSLGNDNLVDANNAFVIGNNVTVGAGLDGTVVLGNGSTASAAVATTGATIAGTDYDFAGIAPTSTVSVGAVGAERTVTNVAAGRLSATSTDAINGSQLFATNQAVEQNASDITDLGDTINNFAGDTTNIFTDEHGVGIRYARTNEAGLVQSDSSAEGQGSTAVGYNATSIGESSLALGREAQANNANDVALGAGSVTDAAVGTTGVTIAGTDYDFAGTAPTSTVSVGSVGNERTITNVAAGRLSADSTDAINGSQLFATNSAIDTLSDDVGNLDLSSVKYDINDDGTVNYNSVTMGGDTYNSVTKTGGTKITNVARGEDDSDAVNM</sequence>
<feature type="domain" description="Trimeric autotransporter adhesin YadA-like stalk" evidence="2">
    <location>
        <begin position="1293"/>
        <end position="1327"/>
    </location>
</feature>
<dbReference type="Gene3D" id="2.150.10.10">
    <property type="entry name" value="Serralysin-like metalloprotease, C-terminal"/>
    <property type="match status" value="11"/>
</dbReference>
<feature type="domain" description="Trimeric autotransporter adhesin YadA-like head" evidence="1">
    <location>
        <begin position="85"/>
        <end position="111"/>
    </location>
</feature>
<feature type="domain" description="Trimeric autotransporter adhesin YadA-like stalk" evidence="2">
    <location>
        <begin position="616"/>
        <end position="651"/>
    </location>
</feature>
<dbReference type="RefSeq" id="WP_208316815.1">
    <property type="nucleotide sequence ID" value="NZ_JAELYA010000014.1"/>
</dbReference>
<dbReference type="InterPro" id="IPR008640">
    <property type="entry name" value="Adhesin_Head_dom"/>
</dbReference>
<evidence type="ECO:0000313" key="4">
    <source>
        <dbReference type="Proteomes" id="UP000669060"/>
    </source>
</evidence>
<dbReference type="SUPFAM" id="SSF101967">
    <property type="entry name" value="Adhesin YadA, collagen-binding domain"/>
    <property type="match status" value="10"/>
</dbReference>
<proteinExistence type="predicted"/>
<feature type="domain" description="Trimeric autotransporter adhesin YadA-like head" evidence="1">
    <location>
        <begin position="302"/>
        <end position="328"/>
    </location>
</feature>
<evidence type="ECO:0000259" key="1">
    <source>
        <dbReference type="Pfam" id="PF05658"/>
    </source>
</evidence>
<feature type="domain" description="Trimeric autotransporter adhesin YadA-like head" evidence="1">
    <location>
        <begin position="460"/>
        <end position="486"/>
    </location>
</feature>
<dbReference type="Gene3D" id="6.10.250.2040">
    <property type="match status" value="1"/>
</dbReference>